<reference evidence="7 8" key="1">
    <citation type="submission" date="2024-09" db="EMBL/GenBank/DDBJ databases">
        <authorList>
            <person name="Sun Q."/>
            <person name="Mori K."/>
        </authorList>
    </citation>
    <scope>NUCLEOTIDE SEQUENCE [LARGE SCALE GENOMIC DNA]</scope>
    <source>
        <strain evidence="7 8">NCAIM B.02604</strain>
    </source>
</reference>
<dbReference type="Gene3D" id="3.30.540.10">
    <property type="entry name" value="Fructose-1,6-Bisphosphatase, subunit A, domain 1"/>
    <property type="match status" value="1"/>
</dbReference>
<dbReference type="SUPFAM" id="SSF55729">
    <property type="entry name" value="Acyl-CoA N-acyltransferases (Nat)"/>
    <property type="match status" value="1"/>
</dbReference>
<evidence type="ECO:0000256" key="3">
    <source>
        <dbReference type="ARBA" id="ARBA00022723"/>
    </source>
</evidence>
<comment type="catalytic activity">
    <reaction evidence="1">
        <text>a myo-inositol phosphate + H2O = myo-inositol + phosphate</text>
        <dbReference type="Rhea" id="RHEA:24056"/>
        <dbReference type="ChEBI" id="CHEBI:15377"/>
        <dbReference type="ChEBI" id="CHEBI:17268"/>
        <dbReference type="ChEBI" id="CHEBI:43474"/>
        <dbReference type="ChEBI" id="CHEBI:84139"/>
        <dbReference type="EC" id="3.1.3.25"/>
    </reaction>
</comment>
<protein>
    <recommendedName>
        <fullName evidence="2">inositol-phosphate phosphatase</fullName>
        <ecNumber evidence="2">3.1.3.25</ecNumber>
    </recommendedName>
</protein>
<dbReference type="SUPFAM" id="SSF56655">
    <property type="entry name" value="Carbohydrate phosphatase"/>
    <property type="match status" value="1"/>
</dbReference>
<proteinExistence type="predicted"/>
<dbReference type="PROSITE" id="PS00629">
    <property type="entry name" value="IMP_1"/>
    <property type="match status" value="1"/>
</dbReference>
<dbReference type="Gene3D" id="3.40.630.30">
    <property type="match status" value="1"/>
</dbReference>
<evidence type="ECO:0000313" key="7">
    <source>
        <dbReference type="EMBL" id="MFC0582078.1"/>
    </source>
</evidence>
<dbReference type="PRINTS" id="PR00377">
    <property type="entry name" value="IMPHPHTASES"/>
</dbReference>
<gene>
    <name evidence="7" type="ORF">ACFFFR_06735</name>
</gene>
<evidence type="ECO:0000313" key="8">
    <source>
        <dbReference type="Proteomes" id="UP001589862"/>
    </source>
</evidence>
<feature type="domain" description="N-acetyltransferase" evidence="6">
    <location>
        <begin position="308"/>
        <end position="476"/>
    </location>
</feature>
<dbReference type="InterPro" id="IPR020583">
    <property type="entry name" value="Inositol_monoP_metal-BS"/>
</dbReference>
<dbReference type="Gene3D" id="3.40.190.80">
    <property type="match status" value="1"/>
</dbReference>
<dbReference type="CDD" id="cd04301">
    <property type="entry name" value="NAT_SF"/>
    <property type="match status" value="1"/>
</dbReference>
<evidence type="ECO:0000259" key="6">
    <source>
        <dbReference type="PROSITE" id="PS51186"/>
    </source>
</evidence>
<evidence type="ECO:0000256" key="1">
    <source>
        <dbReference type="ARBA" id="ARBA00001033"/>
    </source>
</evidence>
<dbReference type="PANTHER" id="PTHR20854">
    <property type="entry name" value="INOSITOL MONOPHOSPHATASE"/>
    <property type="match status" value="1"/>
</dbReference>
<keyword evidence="5" id="KW-0460">Magnesium</keyword>
<dbReference type="InterPro" id="IPR016181">
    <property type="entry name" value="Acyl_CoA_acyltransferase"/>
</dbReference>
<dbReference type="InterPro" id="IPR000760">
    <property type="entry name" value="Inositol_monophosphatase-like"/>
</dbReference>
<dbReference type="Pfam" id="PF00583">
    <property type="entry name" value="Acetyltransf_1"/>
    <property type="match status" value="1"/>
</dbReference>
<keyword evidence="3" id="KW-0479">Metal-binding</keyword>
<dbReference type="PROSITE" id="PS00630">
    <property type="entry name" value="IMP_2"/>
    <property type="match status" value="1"/>
</dbReference>
<accession>A0ABV6PB65</accession>
<dbReference type="Pfam" id="PF00459">
    <property type="entry name" value="Inositol_P"/>
    <property type="match status" value="1"/>
</dbReference>
<comment type="caution">
    <text evidence="7">The sequence shown here is derived from an EMBL/GenBank/DDBJ whole genome shotgun (WGS) entry which is preliminary data.</text>
</comment>
<evidence type="ECO:0000256" key="4">
    <source>
        <dbReference type="ARBA" id="ARBA00022801"/>
    </source>
</evidence>
<sequence length="480" mass="51464">MPNTESFSRRGTAFDAATLSQQQDELLTVALWAAWSGATVLAGRSADATLENLGADNKSSGSDWVTDYDRRAEDAVRNVLTQARPHDAITGEEHGHTTVTDPSGFRWSVDPLDGTTNFIRNIPQYGTSVAVADAEGNWQVGVVAAPALGATWFAVAGVGAWRYPHCPAINIESIAGTPSLRGNPLGMLLGTKARPLSYNPQPANAALIATGFAYRADRRSFQYRALETLLAQGADVRRIGSAALDLCMVADGTLDGYAEYGTQEWDWAAGMLIAEESGAPVLRQRAINDSWSAAGSIDFNTLPSPTTPIIRDATPADYAAIGELTVAAYVEGGYLPAGHPYTENFNNAEHRAKNARVVVAELHPAGGPNDPAEPVIAGSMLITYPGQPYTEVAGDGELEFRMLAVHPDHQGHGIAKALVNYVLELAASDPAIRTVVLTSMETMTAAHQLYRTTGFSRAPERDWGIEDHTFWVFTHPVPEH</sequence>
<dbReference type="EMBL" id="JBHLUB010000028">
    <property type="protein sequence ID" value="MFC0582078.1"/>
    <property type="molecule type" value="Genomic_DNA"/>
</dbReference>
<dbReference type="InterPro" id="IPR000182">
    <property type="entry name" value="GNAT_dom"/>
</dbReference>
<organism evidence="7 8">
    <name type="scientific">Micrococcoides hystricis</name>
    <dbReference type="NCBI Taxonomy" id="1572761"/>
    <lineage>
        <taxon>Bacteria</taxon>
        <taxon>Bacillati</taxon>
        <taxon>Actinomycetota</taxon>
        <taxon>Actinomycetes</taxon>
        <taxon>Micrococcales</taxon>
        <taxon>Micrococcaceae</taxon>
        <taxon>Micrococcoides</taxon>
    </lineage>
</organism>
<dbReference type="RefSeq" id="WP_377458971.1">
    <property type="nucleotide sequence ID" value="NZ_JBHLUB010000028.1"/>
</dbReference>
<keyword evidence="8" id="KW-1185">Reference proteome</keyword>
<evidence type="ECO:0000256" key="5">
    <source>
        <dbReference type="ARBA" id="ARBA00022842"/>
    </source>
</evidence>
<name>A0ABV6PB65_9MICC</name>
<dbReference type="Proteomes" id="UP001589862">
    <property type="component" value="Unassembled WGS sequence"/>
</dbReference>
<evidence type="ECO:0000256" key="2">
    <source>
        <dbReference type="ARBA" id="ARBA00013106"/>
    </source>
</evidence>
<dbReference type="EC" id="3.1.3.25" evidence="2"/>
<dbReference type="PANTHER" id="PTHR20854:SF4">
    <property type="entry name" value="INOSITOL-1-MONOPHOSPHATASE-RELATED"/>
    <property type="match status" value="1"/>
</dbReference>
<dbReference type="InterPro" id="IPR020550">
    <property type="entry name" value="Inositol_monophosphatase_CS"/>
</dbReference>
<keyword evidence="4" id="KW-0378">Hydrolase</keyword>
<dbReference type="PROSITE" id="PS51186">
    <property type="entry name" value="GNAT"/>
    <property type="match status" value="1"/>
</dbReference>